<feature type="chain" id="PRO_5046568727" description="Secreted protein" evidence="1">
    <location>
        <begin position="25"/>
        <end position="234"/>
    </location>
</feature>
<evidence type="ECO:0000313" key="3">
    <source>
        <dbReference type="Proteomes" id="UP001374893"/>
    </source>
</evidence>
<dbReference type="Proteomes" id="UP001374893">
    <property type="component" value="Chromosome"/>
</dbReference>
<reference evidence="2 3" key="1">
    <citation type="submission" date="2021-06" db="EMBL/GenBank/DDBJ databases">
        <title>Complete genome of Haloferula helveola possessing various polysaccharide degrading enzymes.</title>
        <authorList>
            <person name="Takami H."/>
            <person name="Huang C."/>
            <person name="Hamasaki K."/>
        </authorList>
    </citation>
    <scope>NUCLEOTIDE SEQUENCE [LARGE SCALE GENOMIC DNA]</scope>
    <source>
        <strain evidence="2 3">CN-1</strain>
    </source>
</reference>
<dbReference type="RefSeq" id="WP_338685155.1">
    <property type="nucleotide sequence ID" value="NZ_AP024702.1"/>
</dbReference>
<sequence length="234" mass="25921">MRPRIASLLSIPVLTFLTLSSSSAAGADQVDVKVLCFPKTADVPTIELLVGPEKVEEIKLQAHEFTLPTKVPRLPVWKFGKSGTDGEGNFTFTTYAEFQPADLKRQLLVFIREGPKNEDGFRIRALDPKTLRGKQYHLTNLTTGPIAGTIGGKNFKLTPGSHTTVKPEADRGKNLCFASLSYLRNGKARTFFSSNWKLRERSRVLIFIYNTSGQQSPRIHSVVDPVRPPAEANP</sequence>
<keyword evidence="1" id="KW-0732">Signal</keyword>
<accession>A0ABM7RB87</accession>
<protein>
    <recommendedName>
        <fullName evidence="4">Secreted protein</fullName>
    </recommendedName>
</protein>
<keyword evidence="3" id="KW-1185">Reference proteome</keyword>
<dbReference type="EMBL" id="AP024702">
    <property type="protein sequence ID" value="BCX48801.1"/>
    <property type="molecule type" value="Genomic_DNA"/>
</dbReference>
<evidence type="ECO:0008006" key="4">
    <source>
        <dbReference type="Google" id="ProtNLM"/>
    </source>
</evidence>
<evidence type="ECO:0000256" key="1">
    <source>
        <dbReference type="SAM" id="SignalP"/>
    </source>
</evidence>
<proteinExistence type="predicted"/>
<gene>
    <name evidence="2" type="ORF">HAHE_27090</name>
</gene>
<name>A0ABM7RB87_9BACT</name>
<feature type="signal peptide" evidence="1">
    <location>
        <begin position="1"/>
        <end position="24"/>
    </location>
</feature>
<evidence type="ECO:0000313" key="2">
    <source>
        <dbReference type="EMBL" id="BCX48801.1"/>
    </source>
</evidence>
<organism evidence="2 3">
    <name type="scientific">Haloferula helveola</name>
    <dbReference type="NCBI Taxonomy" id="490095"/>
    <lineage>
        <taxon>Bacteria</taxon>
        <taxon>Pseudomonadati</taxon>
        <taxon>Verrucomicrobiota</taxon>
        <taxon>Verrucomicrobiia</taxon>
        <taxon>Verrucomicrobiales</taxon>
        <taxon>Verrucomicrobiaceae</taxon>
        <taxon>Haloferula</taxon>
    </lineage>
</organism>